<evidence type="ECO:0008006" key="2">
    <source>
        <dbReference type="Google" id="ProtNLM"/>
    </source>
</evidence>
<protein>
    <recommendedName>
        <fullName evidence="2">DUF29 domain-containing protein</fullName>
    </recommendedName>
</protein>
<gene>
    <name evidence="1" type="ORF">AVDCRST_MAG91-2148</name>
</gene>
<dbReference type="Pfam" id="PF01724">
    <property type="entry name" value="DUF29"/>
    <property type="match status" value="1"/>
</dbReference>
<proteinExistence type="predicted"/>
<reference evidence="1" key="1">
    <citation type="submission" date="2020-02" db="EMBL/GenBank/DDBJ databases">
        <authorList>
            <person name="Meier V. D."/>
        </authorList>
    </citation>
    <scope>NUCLEOTIDE SEQUENCE</scope>
    <source>
        <strain evidence="1">AVDCRST_MAG91</strain>
    </source>
</reference>
<sequence>MGEHDGKLARGRNYPAIDEDYAAWLQAQIKLLLERRFNELDVEHLADEVGDLGISEYRSFESAVSLVIFHMLKWDYQIERRSRSWRTTINTQRGAIVKALKQSPSLKARKDEALEDAYQDARLKQETHTGVPAETLPDTCPYSWDDIMTRLHDFDPDRPWPN</sequence>
<name>A0A6J4TDC8_9SPHN</name>
<dbReference type="InterPro" id="IPR002636">
    <property type="entry name" value="DUF29"/>
</dbReference>
<organism evidence="1">
    <name type="scientific">uncultured Sphingomonadaceae bacterium</name>
    <dbReference type="NCBI Taxonomy" id="169976"/>
    <lineage>
        <taxon>Bacteria</taxon>
        <taxon>Pseudomonadati</taxon>
        <taxon>Pseudomonadota</taxon>
        <taxon>Alphaproteobacteria</taxon>
        <taxon>Sphingomonadales</taxon>
        <taxon>Sphingomonadaceae</taxon>
        <taxon>environmental samples</taxon>
    </lineage>
</organism>
<evidence type="ECO:0000313" key="1">
    <source>
        <dbReference type="EMBL" id="CAA9520240.1"/>
    </source>
</evidence>
<dbReference type="AlphaFoldDB" id="A0A6J4TDC8"/>
<dbReference type="PANTHER" id="PTHR34235">
    <property type="entry name" value="SLR1203 PROTEIN-RELATED"/>
    <property type="match status" value="1"/>
</dbReference>
<dbReference type="EMBL" id="CADCVX010000396">
    <property type="protein sequence ID" value="CAA9520240.1"/>
    <property type="molecule type" value="Genomic_DNA"/>
</dbReference>
<dbReference type="Gene3D" id="1.20.1220.20">
    <property type="entry name" value="Uncharcterised protein PF01724"/>
    <property type="match status" value="1"/>
</dbReference>
<accession>A0A6J4TDC8</accession>